<evidence type="ECO:0000256" key="2">
    <source>
        <dbReference type="SAM" id="MobiDB-lite"/>
    </source>
</evidence>
<gene>
    <name evidence="3" type="ORF">MM415B01807_0004</name>
</gene>
<feature type="coiled-coil region" evidence="1">
    <location>
        <begin position="148"/>
        <end position="182"/>
    </location>
</feature>
<dbReference type="AlphaFoldDB" id="A0A6M3IGS9"/>
<evidence type="ECO:0000256" key="1">
    <source>
        <dbReference type="SAM" id="Coils"/>
    </source>
</evidence>
<organism evidence="3">
    <name type="scientific">viral metagenome</name>
    <dbReference type="NCBI Taxonomy" id="1070528"/>
    <lineage>
        <taxon>unclassified sequences</taxon>
        <taxon>metagenomes</taxon>
        <taxon>organismal metagenomes</taxon>
    </lineage>
</organism>
<dbReference type="EMBL" id="MT141235">
    <property type="protein sequence ID" value="QJA56706.1"/>
    <property type="molecule type" value="Genomic_DNA"/>
</dbReference>
<protein>
    <submittedName>
        <fullName evidence="3">Uncharacterized protein</fullName>
    </submittedName>
</protein>
<accession>A0A6M3IGS9</accession>
<feature type="region of interest" description="Disordered" evidence="2">
    <location>
        <begin position="247"/>
        <end position="288"/>
    </location>
</feature>
<name>A0A6M3IGS9_9ZZZZ</name>
<reference evidence="3" key="1">
    <citation type="submission" date="2020-03" db="EMBL/GenBank/DDBJ databases">
        <title>The deep terrestrial virosphere.</title>
        <authorList>
            <person name="Holmfeldt K."/>
            <person name="Nilsson E."/>
            <person name="Simone D."/>
            <person name="Lopez-Fernandez M."/>
            <person name="Wu X."/>
            <person name="de Brujin I."/>
            <person name="Lundin D."/>
            <person name="Andersson A."/>
            <person name="Bertilsson S."/>
            <person name="Dopson M."/>
        </authorList>
    </citation>
    <scope>NUCLEOTIDE SEQUENCE</scope>
    <source>
        <strain evidence="3">MM415B01807</strain>
    </source>
</reference>
<keyword evidence="1" id="KW-0175">Coiled coil</keyword>
<proteinExistence type="predicted"/>
<feature type="compositionally biased region" description="Basic and acidic residues" evidence="2">
    <location>
        <begin position="277"/>
        <end position="288"/>
    </location>
</feature>
<feature type="coiled-coil region" evidence="1">
    <location>
        <begin position="10"/>
        <end position="37"/>
    </location>
</feature>
<feature type="region of interest" description="Disordered" evidence="2">
    <location>
        <begin position="54"/>
        <end position="79"/>
    </location>
</feature>
<evidence type="ECO:0000313" key="3">
    <source>
        <dbReference type="EMBL" id="QJA56706.1"/>
    </source>
</evidence>
<sequence length="288" mass="31971">MPSWIDQVIMENQDFRRRQAEEELRNLVLEQTRVQVEEKKAQQAAIAQALQEMSPGWRRGAGPGERVDVGGFSTGGAPMRQVAVGPSGVTPMMGGPPVSFQGPTPEQEGMKEELLRKQMGLSPTPKRSLEDEVQKELIVRAFEHRLRSTEAKEKAGFVAEERKELEKQKAEARENLQKLVADLKMPKTSTDKTPQLVNSAITSLASNIDFVMADPTTQQEMILARVKQFQELLPQEKEGIIEAAPESVEEAPLPPGLPPASKHKGKTLKGKQSGRTFRSDGIKWTEVK</sequence>